<feature type="region of interest" description="Disordered" evidence="1">
    <location>
        <begin position="268"/>
        <end position="292"/>
    </location>
</feature>
<dbReference type="PANTHER" id="PTHR33498:SF1">
    <property type="entry name" value="TRANSPOSASE FOR INSERTION SEQUENCE ELEMENT IS1557"/>
    <property type="match status" value="1"/>
</dbReference>
<dbReference type="EMBL" id="FTNI01000018">
    <property type="protein sequence ID" value="SIR88071.1"/>
    <property type="molecule type" value="Genomic_DNA"/>
</dbReference>
<dbReference type="NCBIfam" id="NF033550">
    <property type="entry name" value="transpos_ISL3"/>
    <property type="match status" value="1"/>
</dbReference>
<keyword evidence="4" id="KW-1185">Reference proteome</keyword>
<dbReference type="PROSITE" id="PS50531">
    <property type="entry name" value="HTH_IS21"/>
    <property type="match status" value="1"/>
</dbReference>
<dbReference type="Proteomes" id="UP000186096">
    <property type="component" value="Unassembled WGS sequence"/>
</dbReference>
<dbReference type="InterPro" id="IPR029261">
    <property type="entry name" value="Transposase_Znf"/>
</dbReference>
<dbReference type="InterPro" id="IPR047951">
    <property type="entry name" value="Transpos_ISL3"/>
</dbReference>
<evidence type="ECO:0000313" key="3">
    <source>
        <dbReference type="EMBL" id="SIR88071.1"/>
    </source>
</evidence>
<feature type="compositionally biased region" description="Pro residues" evidence="1">
    <location>
        <begin position="275"/>
        <end position="288"/>
    </location>
</feature>
<organism evidence="3 4">
    <name type="scientific">Microbispora rosea</name>
    <dbReference type="NCBI Taxonomy" id="58117"/>
    <lineage>
        <taxon>Bacteria</taxon>
        <taxon>Bacillati</taxon>
        <taxon>Actinomycetota</taxon>
        <taxon>Actinomycetes</taxon>
        <taxon>Streptosporangiales</taxon>
        <taxon>Streptosporangiaceae</taxon>
        <taxon>Microbispora</taxon>
    </lineage>
</organism>
<dbReference type="Gene3D" id="1.10.10.60">
    <property type="entry name" value="Homeodomain-like"/>
    <property type="match status" value="1"/>
</dbReference>
<dbReference type="AlphaFoldDB" id="A0A1N7EIZ5"/>
<feature type="domain" description="HTH IS21-type" evidence="2">
    <location>
        <begin position="302"/>
        <end position="367"/>
    </location>
</feature>
<accession>A0A1N7EIZ5</accession>
<dbReference type="InterPro" id="IPR017894">
    <property type="entry name" value="HTH_IS21_transposase_type"/>
</dbReference>
<dbReference type="STRING" id="58117.SAMN05421833_11850"/>
<dbReference type="InterPro" id="IPR002560">
    <property type="entry name" value="Transposase_DDE"/>
</dbReference>
<evidence type="ECO:0000259" key="2">
    <source>
        <dbReference type="PROSITE" id="PS50531"/>
    </source>
</evidence>
<proteinExistence type="predicted"/>
<dbReference type="Pfam" id="PF01610">
    <property type="entry name" value="DDE_Tnp_ISL3"/>
    <property type="match status" value="2"/>
</dbReference>
<name>A0A1N7EIZ5_9ACTN</name>
<evidence type="ECO:0000313" key="4">
    <source>
        <dbReference type="Proteomes" id="UP000186096"/>
    </source>
</evidence>
<protein>
    <submittedName>
        <fullName evidence="3">Transposase</fullName>
    </submittedName>
</protein>
<sequence length="543" mass="60462">MATICGVLISEMVRALFPHLARVCIDQVSRAGRTVRIRASTGTVEAACPDCGDRSRRRHSHYERRLSDTAAGGQELLIHLRVHRFFCRNTACVRATFAEQIPGLTVRYGRRSIPAGKVLAAIALALGGRAGARLTQRLAASVSRMTLIRLSRGLPEPPLLAGPRVLGVDDFAYRRGHSYGTILIDISTSTVVDVLPDRTADTLAAWLHAHPGVEIVCRDRASAYAEGTARGAPQAIQVADRWHIWRNLGEAVERTLTRHRHHLPSLIPTLVTQPTPSPPPQAPTPPRSPADRDDRIAVRTRERHSVVHALLKQGHGVREIARQLNLGRNTVRRFARADNPEDLLVHTGTGQRPKALDAYDGYLRKRWAEGCTNAEVLCRELRNLGYRGSSTAVRQYVRPWRARLPPTPASPRPPTVRQATGWFLRNPARLEPGEQRQLDTLTALSPQLAALRGHVRQFAEMMMNRRGRDLEAWINAVLRDDLPDLHSFVTGLRRDQDAVTAGLTLPYSSGPVEGHVNRTKMLKRQMYGRANPDLLRKRLLLAD</sequence>
<dbReference type="PANTHER" id="PTHR33498">
    <property type="entry name" value="TRANSPOSASE FOR INSERTION SEQUENCE ELEMENT IS1557"/>
    <property type="match status" value="1"/>
</dbReference>
<dbReference type="Pfam" id="PF14690">
    <property type="entry name" value="Zn_ribbon_ISL3"/>
    <property type="match status" value="1"/>
</dbReference>
<evidence type="ECO:0000256" key="1">
    <source>
        <dbReference type="SAM" id="MobiDB-lite"/>
    </source>
</evidence>
<reference evidence="4" key="1">
    <citation type="submission" date="2017-01" db="EMBL/GenBank/DDBJ databases">
        <authorList>
            <person name="Varghese N."/>
            <person name="Submissions S."/>
        </authorList>
    </citation>
    <scope>NUCLEOTIDE SEQUENCE [LARGE SCALE GENOMIC DNA]</scope>
    <source>
        <strain evidence="4">ATCC 12950</strain>
    </source>
</reference>
<gene>
    <name evidence="3" type="ORF">SAMN05421833_11850</name>
</gene>